<name>A0ABM8NCK9_9BURK</name>
<evidence type="ECO:0000313" key="1">
    <source>
        <dbReference type="EMBL" id="CAD6517516.1"/>
    </source>
</evidence>
<evidence type="ECO:0000313" key="2">
    <source>
        <dbReference type="Proteomes" id="UP000598032"/>
    </source>
</evidence>
<organism evidence="1 2">
    <name type="scientific">Paraburkholderia metrosideri</name>
    <dbReference type="NCBI Taxonomy" id="580937"/>
    <lineage>
        <taxon>Bacteria</taxon>
        <taxon>Pseudomonadati</taxon>
        <taxon>Pseudomonadota</taxon>
        <taxon>Betaproteobacteria</taxon>
        <taxon>Burkholderiales</taxon>
        <taxon>Burkholderiaceae</taxon>
        <taxon>Paraburkholderia</taxon>
    </lineage>
</organism>
<gene>
    <name evidence="1" type="ORF">LMG28140_00950</name>
</gene>
<evidence type="ECO:0008006" key="3">
    <source>
        <dbReference type="Google" id="ProtNLM"/>
    </source>
</evidence>
<reference evidence="1 2" key="1">
    <citation type="submission" date="2020-10" db="EMBL/GenBank/DDBJ databases">
        <authorList>
            <person name="Peeters C."/>
        </authorList>
    </citation>
    <scope>NUCLEOTIDE SEQUENCE [LARGE SCALE GENOMIC DNA]</scope>
    <source>
        <strain evidence="1 2">LMG 28140</strain>
    </source>
</reference>
<dbReference type="EMBL" id="CAJHCP010000002">
    <property type="protein sequence ID" value="CAD6517516.1"/>
    <property type="molecule type" value="Genomic_DNA"/>
</dbReference>
<sequence length="78" mass="8037">MNGAITRSEGQVAMSGFDVATLVDCAICGSPDVSVVGDEEARAKFEFVRDGSTDSTRLATLALVVSCAECGVTYGLQS</sequence>
<accession>A0ABM8NCK9</accession>
<keyword evidence="2" id="KW-1185">Reference proteome</keyword>
<protein>
    <recommendedName>
        <fullName evidence="3">Small CPxCG-related zinc finger protein</fullName>
    </recommendedName>
</protein>
<dbReference type="Proteomes" id="UP000598032">
    <property type="component" value="Unassembled WGS sequence"/>
</dbReference>
<comment type="caution">
    <text evidence="1">The sequence shown here is derived from an EMBL/GenBank/DDBJ whole genome shotgun (WGS) entry which is preliminary data.</text>
</comment>
<proteinExistence type="predicted"/>